<evidence type="ECO:0000313" key="1">
    <source>
        <dbReference type="EMBL" id="GME94492.1"/>
    </source>
</evidence>
<sequence>MILSLNTPQDSSIDLETLLKRTESEIIDDYSCLKCMIKFILANPLPRATPQQQQFMQDLKTLNVDPELFINHDLPPLLQSFVDTYPGAKSPQVKSSVHRIAKVIAPPKILALHLSRSIFAATRAWRNSCNVGFKENLKLAVDDEDRLKYEAYVKEMESLREQHDEVAEKLEKIELNDQEEKKKLEQTSSAFTEASSLAKVVVMDLGDDKPTSEFQEDVPDSTSNSDIDDDLKDEEEEDSPAKPTRPQLIKRKSSAKATATLKNFLLTPPSSDGSASTSLLNALKGKSKRISNYKYNLKSVIRHQGSHTLGHYECYRRKPIYYKNAITGDQPI</sequence>
<proteinExistence type="predicted"/>
<reference evidence="1" key="1">
    <citation type="submission" date="2023-04" db="EMBL/GenBank/DDBJ databases">
        <title>Ambrosiozyma monospora NBRC 10751.</title>
        <authorList>
            <person name="Ichikawa N."/>
            <person name="Sato H."/>
            <person name="Tonouchi N."/>
        </authorList>
    </citation>
    <scope>NUCLEOTIDE SEQUENCE</scope>
    <source>
        <strain evidence="1">NBRC 10751</strain>
    </source>
</reference>
<name>A0ACB5TSX2_AMBMO</name>
<dbReference type="EMBL" id="BSXS01009061">
    <property type="protein sequence ID" value="GME94492.1"/>
    <property type="molecule type" value="Genomic_DNA"/>
</dbReference>
<evidence type="ECO:0000313" key="2">
    <source>
        <dbReference type="Proteomes" id="UP001165064"/>
    </source>
</evidence>
<comment type="caution">
    <text evidence="1">The sequence shown here is derived from an EMBL/GenBank/DDBJ whole genome shotgun (WGS) entry which is preliminary data.</text>
</comment>
<dbReference type="Proteomes" id="UP001165064">
    <property type="component" value="Unassembled WGS sequence"/>
</dbReference>
<keyword evidence="2" id="KW-1185">Reference proteome</keyword>
<protein>
    <submittedName>
        <fullName evidence="1">Unnamed protein product</fullName>
    </submittedName>
</protein>
<gene>
    <name evidence="1" type="ORF">Amon02_000958400</name>
</gene>
<organism evidence="1 2">
    <name type="scientific">Ambrosiozyma monospora</name>
    <name type="common">Yeast</name>
    <name type="synonym">Endomycopsis monosporus</name>
    <dbReference type="NCBI Taxonomy" id="43982"/>
    <lineage>
        <taxon>Eukaryota</taxon>
        <taxon>Fungi</taxon>
        <taxon>Dikarya</taxon>
        <taxon>Ascomycota</taxon>
        <taxon>Saccharomycotina</taxon>
        <taxon>Pichiomycetes</taxon>
        <taxon>Pichiales</taxon>
        <taxon>Pichiaceae</taxon>
        <taxon>Ambrosiozyma</taxon>
    </lineage>
</organism>
<accession>A0ACB5TSX2</accession>